<accession>A0A0P1AI01</accession>
<evidence type="ECO:0000313" key="2">
    <source>
        <dbReference type="EMBL" id="CEG40801.1"/>
    </source>
</evidence>
<organism evidence="2 3">
    <name type="scientific">Plasmopara halstedii</name>
    <name type="common">Downy mildew of sunflower</name>
    <dbReference type="NCBI Taxonomy" id="4781"/>
    <lineage>
        <taxon>Eukaryota</taxon>
        <taxon>Sar</taxon>
        <taxon>Stramenopiles</taxon>
        <taxon>Oomycota</taxon>
        <taxon>Peronosporomycetes</taxon>
        <taxon>Peronosporales</taxon>
        <taxon>Peronosporaceae</taxon>
        <taxon>Plasmopara</taxon>
    </lineage>
</organism>
<dbReference type="SUPFAM" id="SSF51206">
    <property type="entry name" value="cAMP-binding domain-like"/>
    <property type="match status" value="1"/>
</dbReference>
<proteinExistence type="predicted"/>
<dbReference type="InterPro" id="IPR054722">
    <property type="entry name" value="PolX-like_BBD"/>
</dbReference>
<sequence length="179" mass="20440">MTHISVRRARKLSRELREKTTFLKGVACFDQWGNEAILSLCDRMVRIDRKYNDVIIAEGEPASAFFFVKHGDCRLVKRYSALERKKKQHDRRDRCYVEISTISRMNLFDYKGLGVSIEVSIADKKKVLVKGAGAVEVIELDGKGIHMVEILHIPGLDRRLLSVGKLAERGMSVEFSRSD</sequence>
<keyword evidence="3" id="KW-1185">Reference proteome</keyword>
<feature type="domain" description="Cyclic nucleotide-binding" evidence="1">
    <location>
        <begin position="28"/>
        <end position="78"/>
    </location>
</feature>
<dbReference type="RefSeq" id="XP_024577170.1">
    <property type="nucleotide sequence ID" value="XM_024726499.1"/>
</dbReference>
<dbReference type="STRING" id="4781.A0A0P1AI01"/>
<dbReference type="PROSITE" id="PS50042">
    <property type="entry name" value="CNMP_BINDING_3"/>
    <property type="match status" value="1"/>
</dbReference>
<dbReference type="InterPro" id="IPR018488">
    <property type="entry name" value="cNMP-bd_CS"/>
</dbReference>
<dbReference type="InterPro" id="IPR000595">
    <property type="entry name" value="cNMP-bd_dom"/>
</dbReference>
<evidence type="ECO:0000313" key="3">
    <source>
        <dbReference type="Proteomes" id="UP000054928"/>
    </source>
</evidence>
<dbReference type="EMBL" id="CCYD01000523">
    <property type="protein sequence ID" value="CEG40801.1"/>
    <property type="molecule type" value="Genomic_DNA"/>
</dbReference>
<dbReference type="InterPro" id="IPR014710">
    <property type="entry name" value="RmlC-like_jellyroll"/>
</dbReference>
<dbReference type="AlphaFoldDB" id="A0A0P1AI01"/>
<dbReference type="Proteomes" id="UP000054928">
    <property type="component" value="Unassembled WGS sequence"/>
</dbReference>
<dbReference type="GeneID" id="36406039"/>
<evidence type="ECO:0000259" key="1">
    <source>
        <dbReference type="PROSITE" id="PS50042"/>
    </source>
</evidence>
<dbReference type="PROSITE" id="PS00888">
    <property type="entry name" value="CNMP_BINDING_1"/>
    <property type="match status" value="1"/>
</dbReference>
<dbReference type="InterPro" id="IPR018490">
    <property type="entry name" value="cNMP-bd_dom_sf"/>
</dbReference>
<dbReference type="Gene3D" id="2.60.120.10">
    <property type="entry name" value="Jelly Rolls"/>
    <property type="match status" value="1"/>
</dbReference>
<protein>
    <recommendedName>
        <fullName evidence="1">Cyclic nucleotide-binding domain-containing protein</fullName>
    </recommendedName>
</protein>
<dbReference type="OrthoDB" id="104378at2759"/>
<name>A0A0P1AI01_PLAHL</name>
<reference evidence="3" key="1">
    <citation type="submission" date="2014-09" db="EMBL/GenBank/DDBJ databases">
        <authorList>
            <person name="Sharma Rahul"/>
            <person name="Thines Marco"/>
        </authorList>
    </citation>
    <scope>NUCLEOTIDE SEQUENCE [LARGE SCALE GENOMIC DNA]</scope>
</reference>
<dbReference type="Pfam" id="PF22936">
    <property type="entry name" value="Pol_BBD"/>
    <property type="match status" value="1"/>
</dbReference>